<organism evidence="3 4">
    <name type="scientific">Micromonospora pattaloongensis</name>
    <dbReference type="NCBI Taxonomy" id="405436"/>
    <lineage>
        <taxon>Bacteria</taxon>
        <taxon>Bacillati</taxon>
        <taxon>Actinomycetota</taxon>
        <taxon>Actinomycetes</taxon>
        <taxon>Micromonosporales</taxon>
        <taxon>Micromonosporaceae</taxon>
        <taxon>Micromonospora</taxon>
    </lineage>
</organism>
<protein>
    <recommendedName>
        <fullName evidence="5">WD40-like Beta Propeller Repeat</fullName>
    </recommendedName>
</protein>
<feature type="transmembrane region" description="Helical" evidence="1">
    <location>
        <begin position="384"/>
        <end position="403"/>
    </location>
</feature>
<feature type="chain" id="PRO_5017401087" description="WD40-like Beta Propeller Repeat" evidence="2">
    <location>
        <begin position="26"/>
        <end position="421"/>
    </location>
</feature>
<dbReference type="SUPFAM" id="SSF82171">
    <property type="entry name" value="DPP6 N-terminal domain-like"/>
    <property type="match status" value="1"/>
</dbReference>
<reference evidence="4" key="1">
    <citation type="submission" date="2016-10" db="EMBL/GenBank/DDBJ databases">
        <authorList>
            <person name="Varghese N."/>
            <person name="Submissions S."/>
        </authorList>
    </citation>
    <scope>NUCLEOTIDE SEQUENCE [LARGE SCALE GENOMIC DNA]</scope>
    <source>
        <strain evidence="4">DSM 45245</strain>
    </source>
</reference>
<dbReference type="OrthoDB" id="3346200at2"/>
<dbReference type="AlphaFoldDB" id="A0A1H3FNA4"/>
<evidence type="ECO:0000313" key="4">
    <source>
        <dbReference type="Proteomes" id="UP000242415"/>
    </source>
</evidence>
<feature type="signal peptide" evidence="2">
    <location>
        <begin position="1"/>
        <end position="25"/>
    </location>
</feature>
<proteinExistence type="predicted"/>
<evidence type="ECO:0000256" key="1">
    <source>
        <dbReference type="SAM" id="Phobius"/>
    </source>
</evidence>
<dbReference type="Proteomes" id="UP000242415">
    <property type="component" value="Unassembled WGS sequence"/>
</dbReference>
<keyword evidence="4" id="KW-1185">Reference proteome</keyword>
<evidence type="ECO:0000313" key="3">
    <source>
        <dbReference type="EMBL" id="SDX92563.1"/>
    </source>
</evidence>
<keyword evidence="1" id="KW-0812">Transmembrane</keyword>
<dbReference type="STRING" id="405436.SAMN05444365_10196"/>
<gene>
    <name evidence="3" type="ORF">SAMN05444365_10196</name>
</gene>
<dbReference type="Gene3D" id="2.120.10.30">
    <property type="entry name" value="TolB, C-terminal domain"/>
    <property type="match status" value="1"/>
</dbReference>
<accession>A0A1H3FNA4</accession>
<dbReference type="InterPro" id="IPR011042">
    <property type="entry name" value="6-blade_b-propeller_TolB-like"/>
</dbReference>
<evidence type="ECO:0008006" key="5">
    <source>
        <dbReference type="Google" id="ProtNLM"/>
    </source>
</evidence>
<name>A0A1H3FNA4_9ACTN</name>
<dbReference type="EMBL" id="FNPH01000001">
    <property type="protein sequence ID" value="SDX92563.1"/>
    <property type="molecule type" value="Genomic_DNA"/>
</dbReference>
<dbReference type="RefSeq" id="WP_091549995.1">
    <property type="nucleotide sequence ID" value="NZ_FNPH01000001.1"/>
</dbReference>
<keyword evidence="1" id="KW-0472">Membrane</keyword>
<keyword evidence="1" id="KW-1133">Transmembrane helix</keyword>
<evidence type="ECO:0000256" key="2">
    <source>
        <dbReference type="SAM" id="SignalP"/>
    </source>
</evidence>
<sequence>MLIRRAPAVATFIAAAALVIVAAQAPGWLAAHHDAAPAAVVPSRVRDPWLWQATVGQHPVGPASVLFFTAHTRYFESTGVVVGRDGGYRLLPIGVGEGHGLLSPDGQWYLRPGTGSLVDLRTGDERPTHRPRLHPLAWSPDGRRVLATRDNDDAVITYGPDNHQLNDPSKPDDLLAVDPWTGVERVLPVGTFASHSAAAWSPDGSLLAVAGPADPAAQIAERERLVMADPAGGGVRWQVELGERRRLAGRSAWSPDGRRIALLAYDGCATRCADTAEMLRRSWRIEFLDAATGRPVGDAIPVSGSAVELVTWRSGDPVVKRQSPEADHEKRHTALTAVSALGGEQVLLTAPNGVSDLVVPGDLLDRAAFGGPEPRPSPFAAPPWMYATLAVPLPLAVLALVSWQRRRSASDGGDRGPTHRS</sequence>
<keyword evidence="2" id="KW-0732">Signal</keyword>